<dbReference type="PANTHER" id="PTHR10540">
    <property type="entry name" value="EUKARYOTIC TRANSLATION INITIATION FACTOR 3 SUBUNIT F-RELATED"/>
    <property type="match status" value="1"/>
</dbReference>
<proteinExistence type="inferred from homology"/>
<dbReference type="InterPro" id="IPR000555">
    <property type="entry name" value="JAMM/MPN+_dom"/>
</dbReference>
<dbReference type="Pfam" id="PF13012">
    <property type="entry name" value="MitMem_reg"/>
    <property type="match status" value="1"/>
</dbReference>
<reference evidence="5" key="2">
    <citation type="submission" date="2020-10" db="UniProtKB">
        <authorList>
            <consortium name="WormBaseParasite"/>
        </authorList>
    </citation>
    <scope>IDENTIFICATION</scope>
</reference>
<protein>
    <recommendedName>
        <fullName evidence="2">COP9 signalosome complex subunit 6</fullName>
    </recommendedName>
</protein>
<reference evidence="4" key="1">
    <citation type="journal article" date="2013" name="Genetics">
        <title>The draft genome and transcriptome of Panagrellus redivivus are shaped by the harsh demands of a free-living lifestyle.</title>
        <authorList>
            <person name="Srinivasan J."/>
            <person name="Dillman A.R."/>
            <person name="Macchietto M.G."/>
            <person name="Heikkinen L."/>
            <person name="Lakso M."/>
            <person name="Fracchia K.M."/>
            <person name="Antoshechkin I."/>
            <person name="Mortazavi A."/>
            <person name="Wong G."/>
            <person name="Sternberg P.W."/>
        </authorList>
    </citation>
    <scope>NUCLEOTIDE SEQUENCE [LARGE SCALE GENOMIC DNA]</scope>
    <source>
        <strain evidence="4">MT8872</strain>
    </source>
</reference>
<keyword evidence="4" id="KW-1185">Reference proteome</keyword>
<evidence type="ECO:0000259" key="3">
    <source>
        <dbReference type="PROSITE" id="PS50249"/>
    </source>
</evidence>
<dbReference type="InterPro" id="IPR024969">
    <property type="entry name" value="EIF3F/CSN6-like_C"/>
</dbReference>
<evidence type="ECO:0000256" key="2">
    <source>
        <dbReference type="ARBA" id="ARBA00014871"/>
    </source>
</evidence>
<dbReference type="WBParaSite" id="Pan_g24035.t1">
    <property type="protein sequence ID" value="Pan_g24035.t1"/>
    <property type="gene ID" value="Pan_g24035"/>
</dbReference>
<evidence type="ECO:0000256" key="1">
    <source>
        <dbReference type="ARBA" id="ARBA00010893"/>
    </source>
</evidence>
<evidence type="ECO:0000313" key="4">
    <source>
        <dbReference type="Proteomes" id="UP000492821"/>
    </source>
</evidence>
<organism evidence="4 5">
    <name type="scientific">Panagrellus redivivus</name>
    <name type="common">Microworm</name>
    <dbReference type="NCBI Taxonomy" id="6233"/>
    <lineage>
        <taxon>Eukaryota</taxon>
        <taxon>Metazoa</taxon>
        <taxon>Ecdysozoa</taxon>
        <taxon>Nematoda</taxon>
        <taxon>Chromadorea</taxon>
        <taxon>Rhabditida</taxon>
        <taxon>Tylenchina</taxon>
        <taxon>Panagrolaimomorpha</taxon>
        <taxon>Panagrolaimoidea</taxon>
        <taxon>Panagrolaimidae</taxon>
        <taxon>Panagrellus</taxon>
    </lineage>
</organism>
<dbReference type="PANTHER" id="PTHR10540:SF8">
    <property type="entry name" value="COP9 SIGNALOSOME COMPLEX SUBUNIT 6"/>
    <property type="match status" value="1"/>
</dbReference>
<comment type="similarity">
    <text evidence="1">Belongs to the peptidase M67A family. CSN6 subfamily.</text>
</comment>
<dbReference type="GO" id="GO:0008180">
    <property type="term" value="C:COP9 signalosome"/>
    <property type="evidence" value="ECO:0007669"/>
    <property type="project" value="TreeGrafter"/>
</dbReference>
<feature type="domain" description="MPN" evidence="3">
    <location>
        <begin position="11"/>
        <end position="154"/>
    </location>
</feature>
<dbReference type="InterPro" id="IPR037518">
    <property type="entry name" value="MPN"/>
</dbReference>
<accession>A0A7E4VR45</accession>
<dbReference type="Pfam" id="PF01398">
    <property type="entry name" value="JAB"/>
    <property type="match status" value="1"/>
</dbReference>
<name>A0A7E4VR45_PANRE</name>
<dbReference type="Proteomes" id="UP000492821">
    <property type="component" value="Unassembled WGS sequence"/>
</dbReference>
<dbReference type="PROSITE" id="PS50249">
    <property type="entry name" value="MPN"/>
    <property type="match status" value="1"/>
</dbReference>
<dbReference type="AlphaFoldDB" id="A0A7E4VR45"/>
<evidence type="ECO:0000313" key="5">
    <source>
        <dbReference type="WBParaSite" id="Pan_g24035.t1"/>
    </source>
</evidence>
<sequence>MDKNTAPCLNVFIHPLVTLSISDQWTRARMNGGTQRIIGLIAGKRDGHRIEITNSAELMFTTNAMELDDSNSNDIDEGFYVSRVELLKEMYPLDNVLGWYFTHTANCVDENDKRLNRQFAQLMQIMPIIFKFDAETLSTTGQLNQAVYESYLDAEDDTNFQYRPLPIQFETEASELIGLEHMASFSAAADYQHTTSAKQLMSLVASMKVFLQRLKVSEAFVRASIAGEVPWDEAILGQILKLRQRLKALELNGSSARSSDLITSAKQVVNVAGLAVLQDEVYNIASFLPNISVVESGNLRHVLPPRGPQLLPFFDGQG</sequence>
<dbReference type="Gene3D" id="3.40.140.10">
    <property type="entry name" value="Cytidine Deaminase, domain 2"/>
    <property type="match status" value="1"/>
</dbReference>
<dbReference type="GO" id="GO:0008237">
    <property type="term" value="F:metallopeptidase activity"/>
    <property type="evidence" value="ECO:0007669"/>
    <property type="project" value="InterPro"/>
</dbReference>